<evidence type="ECO:0000313" key="9">
    <source>
        <dbReference type="EMBL" id="GAA0943288.1"/>
    </source>
</evidence>
<keyword evidence="10" id="KW-1185">Reference proteome</keyword>
<sequence length="340" mass="34412">MTASSTPMGRLLQRARLREAGVTAVLVLVIAVLAVLGLAIGKASVSPSEVFSAVTGRADAMTRFVILELRMPRMITALLAGACLGLSGALLQSVLRNPLASPDIIGVTNSASAAGVVGLIVFGFSGLTLTGVVLVGTLAATAALYLLSWRRAAHQLVIVGIGISALCTCVVSYVFTRSDIRDAQDALVWINGSLGRAGWDTALTLAVCAAVLLPAALSYGRRLAVLELGDDPAAALGVKVDRTRTVLIGLAAALAAAAVAVVGPLPFIALVSAPIARRVTGTGSLALLPSALIGAALLLASDLIAQFAVPGVVLPAGVVTGVVGAPYLLWLLVRPGNRPV</sequence>
<organism evidence="9 10">
    <name type="scientific">Actinocorallia libanotica</name>
    <dbReference type="NCBI Taxonomy" id="46162"/>
    <lineage>
        <taxon>Bacteria</taxon>
        <taxon>Bacillati</taxon>
        <taxon>Actinomycetota</taxon>
        <taxon>Actinomycetes</taxon>
        <taxon>Streptosporangiales</taxon>
        <taxon>Thermomonosporaceae</taxon>
        <taxon>Actinocorallia</taxon>
    </lineage>
</organism>
<feature type="transmembrane region" description="Helical" evidence="8">
    <location>
        <begin position="246"/>
        <end position="273"/>
    </location>
</feature>
<dbReference type="SUPFAM" id="SSF81345">
    <property type="entry name" value="ABC transporter involved in vitamin B12 uptake, BtuC"/>
    <property type="match status" value="1"/>
</dbReference>
<dbReference type="Pfam" id="PF01032">
    <property type="entry name" value="FecCD"/>
    <property type="match status" value="1"/>
</dbReference>
<feature type="transmembrane region" description="Helical" evidence="8">
    <location>
        <begin position="74"/>
        <end position="95"/>
    </location>
</feature>
<accession>A0ABP4AYN2</accession>
<dbReference type="PANTHER" id="PTHR30472:SF24">
    <property type="entry name" value="FERRIC ENTEROBACTIN TRANSPORT SYSTEM PERMEASE PROTEIN FEPG"/>
    <property type="match status" value="1"/>
</dbReference>
<evidence type="ECO:0000256" key="5">
    <source>
        <dbReference type="ARBA" id="ARBA00022692"/>
    </source>
</evidence>
<comment type="subcellular location">
    <subcellularLocation>
        <location evidence="1">Cell membrane</location>
        <topology evidence="1">Multi-pass membrane protein</topology>
    </subcellularLocation>
</comment>
<evidence type="ECO:0000256" key="6">
    <source>
        <dbReference type="ARBA" id="ARBA00022989"/>
    </source>
</evidence>
<keyword evidence="3" id="KW-0813">Transport</keyword>
<feature type="transmembrane region" description="Helical" evidence="8">
    <location>
        <begin position="153"/>
        <end position="176"/>
    </location>
</feature>
<evidence type="ECO:0000313" key="10">
    <source>
        <dbReference type="Proteomes" id="UP001500665"/>
    </source>
</evidence>
<evidence type="ECO:0000256" key="2">
    <source>
        <dbReference type="ARBA" id="ARBA00007935"/>
    </source>
</evidence>
<dbReference type="InterPro" id="IPR000522">
    <property type="entry name" value="ABC_transptr_permease_BtuC"/>
</dbReference>
<evidence type="ECO:0000256" key="3">
    <source>
        <dbReference type="ARBA" id="ARBA00022448"/>
    </source>
</evidence>
<proteinExistence type="inferred from homology"/>
<keyword evidence="7 8" id="KW-0472">Membrane</keyword>
<evidence type="ECO:0000256" key="7">
    <source>
        <dbReference type="ARBA" id="ARBA00023136"/>
    </source>
</evidence>
<feature type="transmembrane region" description="Helical" evidence="8">
    <location>
        <begin position="116"/>
        <end position="147"/>
    </location>
</feature>
<feature type="transmembrane region" description="Helical" evidence="8">
    <location>
        <begin position="197"/>
        <end position="217"/>
    </location>
</feature>
<comment type="caution">
    <text evidence="9">The sequence shown here is derived from an EMBL/GenBank/DDBJ whole genome shotgun (WGS) entry which is preliminary data.</text>
</comment>
<name>A0ABP4AYN2_9ACTN</name>
<protein>
    <submittedName>
        <fullName evidence="9">Iron chelate uptake ABC transporter family permease subunit</fullName>
    </submittedName>
</protein>
<feature type="transmembrane region" description="Helical" evidence="8">
    <location>
        <begin position="20"/>
        <end position="40"/>
    </location>
</feature>
<dbReference type="EMBL" id="BAAAHH010000004">
    <property type="protein sequence ID" value="GAA0943288.1"/>
    <property type="molecule type" value="Genomic_DNA"/>
</dbReference>
<keyword evidence="6 8" id="KW-1133">Transmembrane helix</keyword>
<gene>
    <name evidence="9" type="ORF">GCM10009550_15190</name>
</gene>
<evidence type="ECO:0000256" key="1">
    <source>
        <dbReference type="ARBA" id="ARBA00004651"/>
    </source>
</evidence>
<dbReference type="Gene3D" id="1.10.3470.10">
    <property type="entry name" value="ABC transporter involved in vitamin B12 uptake, BtuC"/>
    <property type="match status" value="1"/>
</dbReference>
<keyword evidence="5 8" id="KW-0812">Transmembrane</keyword>
<keyword evidence="4" id="KW-1003">Cell membrane</keyword>
<evidence type="ECO:0000256" key="8">
    <source>
        <dbReference type="SAM" id="Phobius"/>
    </source>
</evidence>
<feature type="transmembrane region" description="Helical" evidence="8">
    <location>
        <begin position="285"/>
        <end position="307"/>
    </location>
</feature>
<dbReference type="PANTHER" id="PTHR30472">
    <property type="entry name" value="FERRIC ENTEROBACTIN TRANSPORT SYSTEM PERMEASE PROTEIN"/>
    <property type="match status" value="1"/>
</dbReference>
<reference evidence="10" key="1">
    <citation type="journal article" date="2019" name="Int. J. Syst. Evol. Microbiol.">
        <title>The Global Catalogue of Microorganisms (GCM) 10K type strain sequencing project: providing services to taxonomists for standard genome sequencing and annotation.</title>
        <authorList>
            <consortium name="The Broad Institute Genomics Platform"/>
            <consortium name="The Broad Institute Genome Sequencing Center for Infectious Disease"/>
            <person name="Wu L."/>
            <person name="Ma J."/>
        </authorList>
    </citation>
    <scope>NUCLEOTIDE SEQUENCE [LARGE SCALE GENOMIC DNA]</scope>
    <source>
        <strain evidence="10">JCM 10696</strain>
    </source>
</reference>
<dbReference type="InterPro" id="IPR037294">
    <property type="entry name" value="ABC_BtuC-like"/>
</dbReference>
<dbReference type="CDD" id="cd06550">
    <property type="entry name" value="TM_ABC_iron-siderophores_like"/>
    <property type="match status" value="1"/>
</dbReference>
<feature type="transmembrane region" description="Helical" evidence="8">
    <location>
        <begin position="313"/>
        <end position="333"/>
    </location>
</feature>
<dbReference type="Proteomes" id="UP001500665">
    <property type="component" value="Unassembled WGS sequence"/>
</dbReference>
<comment type="similarity">
    <text evidence="2">Belongs to the binding-protein-dependent transport system permease family. FecCD subfamily.</text>
</comment>
<evidence type="ECO:0000256" key="4">
    <source>
        <dbReference type="ARBA" id="ARBA00022475"/>
    </source>
</evidence>
<dbReference type="RefSeq" id="WP_344238196.1">
    <property type="nucleotide sequence ID" value="NZ_BAAAHH010000004.1"/>
</dbReference>